<evidence type="ECO:0000256" key="9">
    <source>
        <dbReference type="ARBA" id="ARBA00023008"/>
    </source>
</evidence>
<dbReference type="PANTHER" id="PTHR11709:SF87">
    <property type="entry name" value="LACCASE"/>
    <property type="match status" value="1"/>
</dbReference>
<keyword evidence="10" id="KW-1015">Disulfide bond</keyword>
<accession>A0A9P4I0C9</accession>
<keyword evidence="18" id="KW-1185">Reference proteome</keyword>
<keyword evidence="6 13" id="KW-0732">Signal</keyword>
<dbReference type="OrthoDB" id="2121828at2759"/>
<feature type="signal peptide" evidence="13">
    <location>
        <begin position="1"/>
        <end position="20"/>
    </location>
</feature>
<comment type="catalytic activity">
    <reaction evidence="1">
        <text>4 hydroquinone + O2 = 4 benzosemiquinone + 2 H2O</text>
        <dbReference type="Rhea" id="RHEA:11276"/>
        <dbReference type="ChEBI" id="CHEBI:15377"/>
        <dbReference type="ChEBI" id="CHEBI:15379"/>
        <dbReference type="ChEBI" id="CHEBI:17594"/>
        <dbReference type="ChEBI" id="CHEBI:17977"/>
        <dbReference type="EC" id="1.10.3.2"/>
    </reaction>
</comment>
<evidence type="ECO:0000256" key="1">
    <source>
        <dbReference type="ARBA" id="ARBA00000349"/>
    </source>
</evidence>
<dbReference type="Pfam" id="PF07731">
    <property type="entry name" value="Cu-oxidase_2"/>
    <property type="match status" value="1"/>
</dbReference>
<dbReference type="InterPro" id="IPR011707">
    <property type="entry name" value="Cu-oxidase-like_N"/>
</dbReference>
<evidence type="ECO:0000256" key="3">
    <source>
        <dbReference type="ARBA" id="ARBA00010609"/>
    </source>
</evidence>
<evidence type="ECO:0000256" key="13">
    <source>
        <dbReference type="SAM" id="SignalP"/>
    </source>
</evidence>
<feature type="domain" description="Plastocyanin-like" evidence="16">
    <location>
        <begin position="101"/>
        <end position="215"/>
    </location>
</feature>
<evidence type="ECO:0000313" key="18">
    <source>
        <dbReference type="Proteomes" id="UP000799776"/>
    </source>
</evidence>
<evidence type="ECO:0000259" key="15">
    <source>
        <dbReference type="Pfam" id="PF07731"/>
    </source>
</evidence>
<evidence type="ECO:0000256" key="7">
    <source>
        <dbReference type="ARBA" id="ARBA00022737"/>
    </source>
</evidence>
<comment type="similarity">
    <text evidence="3">Belongs to the multicopper oxidase family.</text>
</comment>
<comment type="caution">
    <text evidence="17">The sequence shown here is derived from an EMBL/GenBank/DDBJ whole genome shotgun (WGS) entry which is preliminary data.</text>
</comment>
<name>A0A9P4I0C9_9PEZI</name>
<evidence type="ECO:0000256" key="6">
    <source>
        <dbReference type="ARBA" id="ARBA00022729"/>
    </source>
</evidence>
<dbReference type="GO" id="GO:0046274">
    <property type="term" value="P:lignin catabolic process"/>
    <property type="evidence" value="ECO:0007669"/>
    <property type="project" value="UniProtKB-KW"/>
</dbReference>
<dbReference type="GO" id="GO:0005507">
    <property type="term" value="F:copper ion binding"/>
    <property type="evidence" value="ECO:0007669"/>
    <property type="project" value="InterPro"/>
</dbReference>
<proteinExistence type="inferred from homology"/>
<evidence type="ECO:0000259" key="14">
    <source>
        <dbReference type="Pfam" id="PF00394"/>
    </source>
</evidence>
<evidence type="ECO:0000256" key="5">
    <source>
        <dbReference type="ARBA" id="ARBA00022723"/>
    </source>
</evidence>
<dbReference type="GO" id="GO:0052716">
    <property type="term" value="F:hydroquinone:oxygen oxidoreductase activity"/>
    <property type="evidence" value="ECO:0007669"/>
    <property type="project" value="UniProtKB-EC"/>
</dbReference>
<evidence type="ECO:0000256" key="10">
    <source>
        <dbReference type="ARBA" id="ARBA00023157"/>
    </source>
</evidence>
<gene>
    <name evidence="17" type="ORF">K490DRAFT_35898</name>
</gene>
<dbReference type="EMBL" id="ML978713">
    <property type="protein sequence ID" value="KAF2090214.1"/>
    <property type="molecule type" value="Genomic_DNA"/>
</dbReference>
<keyword evidence="5" id="KW-0479">Metal-binding</keyword>
<evidence type="ECO:0000256" key="8">
    <source>
        <dbReference type="ARBA" id="ARBA00023002"/>
    </source>
</evidence>
<evidence type="ECO:0000256" key="12">
    <source>
        <dbReference type="ARBA" id="ARBA00023185"/>
    </source>
</evidence>
<dbReference type="InterPro" id="IPR045087">
    <property type="entry name" value="Cu-oxidase_fam"/>
</dbReference>
<evidence type="ECO:0000256" key="4">
    <source>
        <dbReference type="ARBA" id="ARBA00012297"/>
    </source>
</evidence>
<dbReference type="EC" id="1.10.3.2" evidence="4"/>
<dbReference type="Gene3D" id="2.60.40.420">
    <property type="entry name" value="Cupredoxins - blue copper proteins"/>
    <property type="match status" value="3"/>
</dbReference>
<dbReference type="CDD" id="cd13854">
    <property type="entry name" value="CuRO_1_MaLCC_like"/>
    <property type="match status" value="1"/>
</dbReference>
<dbReference type="FunFam" id="2.60.40.420:FF:000038">
    <property type="entry name" value="Extracellular dihydrogeodin oxidase/laccase"/>
    <property type="match status" value="1"/>
</dbReference>
<keyword evidence="8" id="KW-0560">Oxidoreductase</keyword>
<dbReference type="FunFam" id="2.60.40.420:FF:000021">
    <property type="entry name" value="Extracellular dihydrogeodin oxidase/laccase"/>
    <property type="match status" value="1"/>
</dbReference>
<dbReference type="SUPFAM" id="SSF49503">
    <property type="entry name" value="Cupredoxins"/>
    <property type="match status" value="3"/>
</dbReference>
<keyword evidence="7" id="KW-0677">Repeat</keyword>
<dbReference type="InterPro" id="IPR011706">
    <property type="entry name" value="Cu-oxidase_C"/>
</dbReference>
<evidence type="ECO:0000259" key="16">
    <source>
        <dbReference type="Pfam" id="PF07732"/>
    </source>
</evidence>
<keyword evidence="9" id="KW-0186">Copper</keyword>
<protein>
    <recommendedName>
        <fullName evidence="4">laccase</fullName>
        <ecNumber evidence="4">1.10.3.2</ecNumber>
    </recommendedName>
</protein>
<feature type="domain" description="Plastocyanin-like" evidence="15">
    <location>
        <begin position="441"/>
        <end position="568"/>
    </location>
</feature>
<dbReference type="InterPro" id="IPR001117">
    <property type="entry name" value="Cu-oxidase_2nd"/>
</dbReference>
<dbReference type="FunFam" id="2.60.40.420:FF:000046">
    <property type="entry name" value="Multicopper oxidase"/>
    <property type="match status" value="1"/>
</dbReference>
<feature type="domain" description="Plastocyanin-like" evidence="14">
    <location>
        <begin position="226"/>
        <end position="369"/>
    </location>
</feature>
<evidence type="ECO:0000313" key="17">
    <source>
        <dbReference type="EMBL" id="KAF2090214.1"/>
    </source>
</evidence>
<dbReference type="AlphaFoldDB" id="A0A9P4I0C9"/>
<keyword evidence="12" id="KW-0439">Lignin degradation</keyword>
<dbReference type="PANTHER" id="PTHR11709">
    <property type="entry name" value="MULTI-COPPER OXIDASE"/>
    <property type="match status" value="1"/>
</dbReference>
<reference evidence="17" key="1">
    <citation type="journal article" date="2020" name="Stud. Mycol.">
        <title>101 Dothideomycetes genomes: a test case for predicting lifestyles and emergence of pathogens.</title>
        <authorList>
            <person name="Haridas S."/>
            <person name="Albert R."/>
            <person name="Binder M."/>
            <person name="Bloem J."/>
            <person name="Labutti K."/>
            <person name="Salamov A."/>
            <person name="Andreopoulos B."/>
            <person name="Baker S."/>
            <person name="Barry K."/>
            <person name="Bills G."/>
            <person name="Bluhm B."/>
            <person name="Cannon C."/>
            <person name="Castanera R."/>
            <person name="Culley D."/>
            <person name="Daum C."/>
            <person name="Ezra D."/>
            <person name="Gonzalez J."/>
            <person name="Henrissat B."/>
            <person name="Kuo A."/>
            <person name="Liang C."/>
            <person name="Lipzen A."/>
            <person name="Lutzoni F."/>
            <person name="Magnuson J."/>
            <person name="Mondo S."/>
            <person name="Nolan M."/>
            <person name="Ohm R."/>
            <person name="Pangilinan J."/>
            <person name="Park H.-J."/>
            <person name="Ramirez L."/>
            <person name="Alfaro M."/>
            <person name="Sun H."/>
            <person name="Tritt A."/>
            <person name="Yoshinaga Y."/>
            <person name="Zwiers L.-H."/>
            <person name="Turgeon B."/>
            <person name="Goodwin S."/>
            <person name="Spatafora J."/>
            <person name="Crous P."/>
            <person name="Grigoriev I."/>
        </authorList>
    </citation>
    <scope>NUCLEOTIDE SEQUENCE</scope>
    <source>
        <strain evidence="17">CBS 121410</strain>
    </source>
</reference>
<dbReference type="InterPro" id="IPR008972">
    <property type="entry name" value="Cupredoxin"/>
</dbReference>
<evidence type="ECO:0000256" key="2">
    <source>
        <dbReference type="ARBA" id="ARBA00001935"/>
    </source>
</evidence>
<keyword evidence="11" id="KW-0325">Glycoprotein</keyword>
<dbReference type="Proteomes" id="UP000799776">
    <property type="component" value="Unassembled WGS sequence"/>
</dbReference>
<dbReference type="Pfam" id="PF00394">
    <property type="entry name" value="Cu-oxidase"/>
    <property type="match status" value="1"/>
</dbReference>
<comment type="cofactor">
    <cofactor evidence="2">
        <name>Cu cation</name>
        <dbReference type="ChEBI" id="CHEBI:23378"/>
    </cofactor>
</comment>
<dbReference type="CDD" id="cd13901">
    <property type="entry name" value="CuRO_3_MaLCC_like"/>
    <property type="match status" value="1"/>
</dbReference>
<sequence>MLFSFRLSVCLLAVCSSAFAAVLNSNVEVETTASSKVERRSLLGSGLVESLGGLISSLVPSLGCIFSATSRDCWSAGFNILTDFDAKFPTTGKTVTYDLEITNVTMSPDGTPRNVFAINGQYPGPTLIANWGDTMVVNVKNSLEHNGTGIHFHGLRQLNSNGQDGTNGVTECPIAPGGSKTYKFHCTQFGSSWYHSHFSVQYADGVVGGILINGPATQNYDYDLGTLTLTDWYHTPAFDLDYVSSRGTSGAPIADNGLINGTMKSPDGSSGAYFHTTVEKGKKYRLRVINTGVNDFYHFSIDSHNLTVITADFIPVEPFNTNYISLGVGQRYDVIIHANQEIENYWMRSDPTCSSNANSGNIKGILSYNFASGSEEPSSSRHDDIPTACSDMDVTPTVANDVPSSSFSSAVETLSQDVAIINQNGPLVQWLINGSAMDVDWNYPTLQYIMDGNTSYPTDLNVVELPNANEWYYFVIQSVQGRQVELPHPIHLHGHDFYILGSGTGTWSGDVSSLKFTNPPRRDTAMLPASGYLIIAFPADNPGAWLMHCHIPWHVGQGFSMQFLERKNEIKRVLGDTQAYEETCAAWKSYWEGDHVYVKDDSGI</sequence>
<dbReference type="Pfam" id="PF07732">
    <property type="entry name" value="Cu-oxidase_3"/>
    <property type="match status" value="1"/>
</dbReference>
<evidence type="ECO:0000256" key="11">
    <source>
        <dbReference type="ARBA" id="ARBA00023180"/>
    </source>
</evidence>
<feature type="chain" id="PRO_5040492350" description="laccase" evidence="13">
    <location>
        <begin position="21"/>
        <end position="604"/>
    </location>
</feature>
<dbReference type="CDD" id="cd13880">
    <property type="entry name" value="CuRO_2_MaLCC_like"/>
    <property type="match status" value="1"/>
</dbReference>
<organism evidence="17 18">
    <name type="scientific">Saccharata proteae CBS 121410</name>
    <dbReference type="NCBI Taxonomy" id="1314787"/>
    <lineage>
        <taxon>Eukaryota</taxon>
        <taxon>Fungi</taxon>
        <taxon>Dikarya</taxon>
        <taxon>Ascomycota</taxon>
        <taxon>Pezizomycotina</taxon>
        <taxon>Dothideomycetes</taxon>
        <taxon>Dothideomycetes incertae sedis</taxon>
        <taxon>Botryosphaeriales</taxon>
        <taxon>Saccharataceae</taxon>
        <taxon>Saccharata</taxon>
    </lineage>
</organism>